<evidence type="ECO:0000256" key="1">
    <source>
        <dbReference type="ARBA" id="ARBA00022603"/>
    </source>
</evidence>
<accession>A0A317JM17</accession>
<proteinExistence type="predicted"/>
<dbReference type="PANTHER" id="PTHR13610">
    <property type="entry name" value="METHYLTRANSFERASE DOMAIN-CONTAINING PROTEIN"/>
    <property type="match status" value="1"/>
</dbReference>
<dbReference type="GO" id="GO:0016279">
    <property type="term" value="F:protein-lysine N-methyltransferase activity"/>
    <property type="evidence" value="ECO:0007669"/>
    <property type="project" value="InterPro"/>
</dbReference>
<dbReference type="GO" id="GO:0032259">
    <property type="term" value="P:methylation"/>
    <property type="evidence" value="ECO:0007669"/>
    <property type="project" value="UniProtKB-KW"/>
</dbReference>
<keyword evidence="4" id="KW-0472">Membrane</keyword>
<evidence type="ECO:0000256" key="2">
    <source>
        <dbReference type="ARBA" id="ARBA00022679"/>
    </source>
</evidence>
<evidence type="ECO:0000313" key="6">
    <source>
        <dbReference type="Proteomes" id="UP000246104"/>
    </source>
</evidence>
<keyword evidence="4" id="KW-0812">Transmembrane</keyword>
<protein>
    <recommendedName>
        <fullName evidence="7">DOT1 domain-containing protein</fullName>
    </recommendedName>
</protein>
<dbReference type="SUPFAM" id="SSF53335">
    <property type="entry name" value="S-adenosyl-L-methionine-dependent methyltransferases"/>
    <property type="match status" value="1"/>
</dbReference>
<dbReference type="PANTHER" id="PTHR13610:SF9">
    <property type="entry name" value="FI06469P"/>
    <property type="match status" value="1"/>
</dbReference>
<dbReference type="Proteomes" id="UP000246104">
    <property type="component" value="Unassembled WGS sequence"/>
</dbReference>
<keyword evidence="3" id="KW-0949">S-adenosyl-L-methionine</keyword>
<evidence type="ECO:0000256" key="4">
    <source>
        <dbReference type="SAM" id="Phobius"/>
    </source>
</evidence>
<name>A0A317JM17_9BACT</name>
<feature type="transmembrane region" description="Helical" evidence="4">
    <location>
        <begin position="7"/>
        <end position="24"/>
    </location>
</feature>
<dbReference type="InterPro" id="IPR026170">
    <property type="entry name" value="FAM173A/B"/>
</dbReference>
<dbReference type="AlphaFoldDB" id="A0A317JM17"/>
<evidence type="ECO:0000256" key="3">
    <source>
        <dbReference type="ARBA" id="ARBA00022691"/>
    </source>
</evidence>
<keyword evidence="4" id="KW-1133">Transmembrane helix</keyword>
<dbReference type="Gene3D" id="3.40.50.150">
    <property type="entry name" value="Vaccinia Virus protein VP39"/>
    <property type="match status" value="1"/>
</dbReference>
<dbReference type="EMBL" id="PSRQ01000059">
    <property type="protein sequence ID" value="PWU22647.1"/>
    <property type="molecule type" value="Genomic_DNA"/>
</dbReference>
<sequence length="166" mass="19280">MFFITEIIGIVGALYLLVTVYLVFRGSNFIPTPQSVINEALLLLKPNQTFIDLGFGNGEVLETAVGKHVKQAIGYELDFLRFFYTYVRLFPYINRGTVQLNYTSIWNADLSKADIVYTFFTSYHIDELYQKAKHEMKKGSWFISYIHQVTLVKPTKQSGNLFFYRM</sequence>
<evidence type="ECO:0000313" key="5">
    <source>
        <dbReference type="EMBL" id="PWU22647.1"/>
    </source>
</evidence>
<gene>
    <name evidence="5" type="ORF">C5B42_05405</name>
</gene>
<comment type="caution">
    <text evidence="5">The sequence shown here is derived from an EMBL/GenBank/DDBJ whole genome shotgun (WGS) entry which is preliminary data.</text>
</comment>
<reference evidence="5 6" key="1">
    <citation type="submission" date="2018-02" db="EMBL/GenBank/DDBJ databases">
        <title>Genomic Reconstructions from Amazon Rainforest and Pasture Soil Reveal Novel Insights into the Physiology of Candidate Phyla in Tropical Sites.</title>
        <authorList>
            <person name="Kroeger M.E."/>
            <person name="Delmont T."/>
            <person name="Eren A.M."/>
            <person name="Guo J."/>
            <person name="Meyer K.M."/>
            <person name="Khan K."/>
            <person name="Rodrigues J.L.M."/>
            <person name="Bohannan B.J.M."/>
            <person name="Tringe S."/>
            <person name="Borges C.D."/>
            <person name="Tiedje J."/>
            <person name="Tsai S.M."/>
            <person name="Nusslein K."/>
        </authorList>
    </citation>
    <scope>NUCLEOTIDE SEQUENCE [LARGE SCALE GENOMIC DNA]</scope>
    <source>
        <strain evidence="5">Amazon FNV 2010 28 9</strain>
    </source>
</reference>
<keyword evidence="2" id="KW-0808">Transferase</keyword>
<dbReference type="InterPro" id="IPR029063">
    <property type="entry name" value="SAM-dependent_MTases_sf"/>
</dbReference>
<evidence type="ECO:0008006" key="7">
    <source>
        <dbReference type="Google" id="ProtNLM"/>
    </source>
</evidence>
<keyword evidence="1" id="KW-0489">Methyltransferase</keyword>
<organism evidence="5 6">
    <name type="scientific">Candidatus Cerribacteria bacterium 'Amazon FNV 2010 28 9'</name>
    <dbReference type="NCBI Taxonomy" id="2081795"/>
    <lineage>
        <taxon>Bacteria</taxon>
        <taxon>Candidatus Cerribacteria</taxon>
    </lineage>
</organism>